<dbReference type="InterPro" id="IPR002902">
    <property type="entry name" value="GNK2"/>
</dbReference>
<keyword evidence="1" id="KW-1185">Reference proteome</keyword>
<dbReference type="KEGG" id="nnu:104590172"/>
<dbReference type="Pfam" id="PF01657">
    <property type="entry name" value="Stress-antifung"/>
    <property type="match status" value="2"/>
</dbReference>
<proteinExistence type="predicted"/>
<protein>
    <submittedName>
        <fullName evidence="2">Cysteine-rich repeat secretory protein 38-like</fullName>
    </submittedName>
</protein>
<dbReference type="InterPro" id="IPR038408">
    <property type="entry name" value="GNK2_sf"/>
</dbReference>
<name>A0A1U7Z1T7_NELNU</name>
<accession>A0A1U7Z1T7</accession>
<dbReference type="GeneID" id="104590172"/>
<dbReference type="Gene3D" id="3.30.430.20">
    <property type="entry name" value="Gnk2 domain, C-X8-C-X2-C motif"/>
    <property type="match status" value="2"/>
</dbReference>
<evidence type="ECO:0000313" key="2">
    <source>
        <dbReference type="RefSeq" id="XP_010247021.1"/>
    </source>
</evidence>
<gene>
    <name evidence="2" type="primary">LOC104590172</name>
</gene>
<dbReference type="PANTHER" id="PTHR32099">
    <property type="entry name" value="CYSTEINE-RICH REPEAT SECRETORY PROTEIN"/>
    <property type="match status" value="1"/>
</dbReference>
<dbReference type="PANTHER" id="PTHR32099:SF30">
    <property type="entry name" value="OS03G0564600 PROTEIN"/>
    <property type="match status" value="1"/>
</dbReference>
<dbReference type="eggNOG" id="ENOG502RNMQ">
    <property type="taxonomic scope" value="Eukaryota"/>
</dbReference>
<dbReference type="OrthoDB" id="1731016at2759"/>
<dbReference type="Proteomes" id="UP000189703">
    <property type="component" value="Unplaced"/>
</dbReference>
<organism evidence="1 2">
    <name type="scientific">Nelumbo nucifera</name>
    <name type="common">Sacred lotus</name>
    <dbReference type="NCBI Taxonomy" id="4432"/>
    <lineage>
        <taxon>Eukaryota</taxon>
        <taxon>Viridiplantae</taxon>
        <taxon>Streptophyta</taxon>
        <taxon>Embryophyta</taxon>
        <taxon>Tracheophyta</taxon>
        <taxon>Spermatophyta</taxon>
        <taxon>Magnoliopsida</taxon>
        <taxon>Proteales</taxon>
        <taxon>Nelumbonaceae</taxon>
        <taxon>Nelumbo</taxon>
    </lineage>
</organism>
<reference evidence="2" key="1">
    <citation type="submission" date="2025-08" db="UniProtKB">
        <authorList>
            <consortium name="RefSeq"/>
        </authorList>
    </citation>
    <scope>IDENTIFICATION</scope>
</reference>
<dbReference type="PROSITE" id="PS51257">
    <property type="entry name" value="PROKAR_LIPOPROTEIN"/>
    <property type="match status" value="1"/>
</dbReference>
<dbReference type="AlphaFoldDB" id="A0A1U7Z1T7"/>
<dbReference type="CDD" id="cd23509">
    <property type="entry name" value="Gnk2-like"/>
    <property type="match status" value="2"/>
</dbReference>
<dbReference type="OMA" id="KSFMFHT"/>
<sequence>MGMFLIRMAPSIHHFLLLSLLLLSISSGCCCADGVDDIGPWECSFVNNYTDGDPFKTNLDKLLTSLSANAPTTGFYKDTVGNKSNKVYGLVQCRGDISGVDCAKCINNATKQVLHDCSNSKRVQVWLTKCYLHYSDENFFGNLGMSSGSMAVSYSTDYDDAFVALQGVTLMTKLATTTPNQALMFQTTIIDAGKNGKRYGMAQCTRDLNRADCGKCLDKLMLDLGSSSYNKRGWEIFTMSCRMWYNDYQLFSANYSLPSNRGTRKVLSQRVQVSLIAFLMLMVLNVF</sequence>
<dbReference type="RefSeq" id="XP_010247021.1">
    <property type="nucleotide sequence ID" value="XM_010248719.1"/>
</dbReference>
<dbReference type="PROSITE" id="PS51473">
    <property type="entry name" value="GNK2"/>
    <property type="match status" value="2"/>
</dbReference>
<evidence type="ECO:0000313" key="1">
    <source>
        <dbReference type="Proteomes" id="UP000189703"/>
    </source>
</evidence>